<dbReference type="AlphaFoldDB" id="A0A1L0C1R0"/>
<protein>
    <submittedName>
        <fullName evidence="1">CIC11C00000004531</fullName>
    </submittedName>
</protein>
<name>A0A1L0C1R0_9ASCO</name>
<evidence type="ECO:0000313" key="1">
    <source>
        <dbReference type="EMBL" id="SGZ57503.1"/>
    </source>
</evidence>
<reference evidence="1 2" key="1">
    <citation type="submission" date="2016-10" db="EMBL/GenBank/DDBJ databases">
        <authorList>
            <person name="de Groot N.N."/>
        </authorList>
    </citation>
    <scope>NUCLEOTIDE SEQUENCE [LARGE SCALE GENOMIC DNA]</scope>
    <source>
        <strain evidence="1 2">CBS 141442</strain>
    </source>
</reference>
<organism evidence="1 2">
    <name type="scientific">Sungouiella intermedia</name>
    <dbReference type="NCBI Taxonomy" id="45354"/>
    <lineage>
        <taxon>Eukaryota</taxon>
        <taxon>Fungi</taxon>
        <taxon>Dikarya</taxon>
        <taxon>Ascomycota</taxon>
        <taxon>Saccharomycotina</taxon>
        <taxon>Pichiomycetes</taxon>
        <taxon>Metschnikowiaceae</taxon>
        <taxon>Sungouiella</taxon>
    </lineage>
</organism>
<evidence type="ECO:0000313" key="2">
    <source>
        <dbReference type="Proteomes" id="UP000182334"/>
    </source>
</evidence>
<proteinExistence type="predicted"/>
<accession>A0A1L0C1R0</accession>
<gene>
    <name evidence="1" type="ORF">SAMEA4029010_CIC11G00000004531</name>
</gene>
<sequence length="251" mass="28216">MNFLTGHNYVAYTAYQLPTFTEAHRESIAANVAKYIYLKYTSTTTDLIPRYLSVDDVVVSVNSAIISENDLEISYLTIDHSMTQIAAFIRVHNKVTLLVDLPLPLFLIQMLEALDFDTPLILQARPIISDTICLVGNSLEPIVRGEATLLGEINMTFIPNEKLTNDSLREIIVNVPRKDSRRIVEKSTKPPMDAVLEWLEKTTTLKLWNMKATSLDCDLVKITSNHKIAFKDTTFTNTTMLALLVHVCGAL</sequence>
<keyword evidence="2" id="KW-1185">Reference proteome</keyword>
<dbReference type="EMBL" id="LT635761">
    <property type="protein sequence ID" value="SGZ57503.1"/>
    <property type="molecule type" value="Genomic_DNA"/>
</dbReference>
<dbReference type="Proteomes" id="UP000182334">
    <property type="component" value="Chromosome VI"/>
</dbReference>
<dbReference type="OrthoDB" id="4094067at2759"/>